<reference evidence="1 2" key="1">
    <citation type="submission" date="2024-08" db="EMBL/GenBank/DDBJ databases">
        <title>Insights into the chromosomal genome structure of Flemingia macrophylla.</title>
        <authorList>
            <person name="Ding Y."/>
            <person name="Zhao Y."/>
            <person name="Bi W."/>
            <person name="Wu M."/>
            <person name="Zhao G."/>
            <person name="Gong Y."/>
            <person name="Li W."/>
            <person name="Zhang P."/>
        </authorList>
    </citation>
    <scope>NUCLEOTIDE SEQUENCE [LARGE SCALE GENOMIC DNA]</scope>
    <source>
        <strain evidence="1">DYQJB</strain>
        <tissue evidence="1">Leaf</tissue>
    </source>
</reference>
<organism evidence="1 2">
    <name type="scientific">Flemingia macrophylla</name>
    <dbReference type="NCBI Taxonomy" id="520843"/>
    <lineage>
        <taxon>Eukaryota</taxon>
        <taxon>Viridiplantae</taxon>
        <taxon>Streptophyta</taxon>
        <taxon>Embryophyta</taxon>
        <taxon>Tracheophyta</taxon>
        <taxon>Spermatophyta</taxon>
        <taxon>Magnoliopsida</taxon>
        <taxon>eudicotyledons</taxon>
        <taxon>Gunneridae</taxon>
        <taxon>Pentapetalae</taxon>
        <taxon>rosids</taxon>
        <taxon>fabids</taxon>
        <taxon>Fabales</taxon>
        <taxon>Fabaceae</taxon>
        <taxon>Papilionoideae</taxon>
        <taxon>50 kb inversion clade</taxon>
        <taxon>NPAAA clade</taxon>
        <taxon>indigoferoid/millettioid clade</taxon>
        <taxon>Phaseoleae</taxon>
        <taxon>Flemingia</taxon>
    </lineage>
</organism>
<dbReference type="Proteomes" id="UP001603857">
    <property type="component" value="Unassembled WGS sequence"/>
</dbReference>
<sequence length="56" mass="6503">MEKASGAINVLHNIRSSLLFSFMKPTMTNNHQFLSWLDTDSFILSTYNLDIKFLFC</sequence>
<evidence type="ECO:0000313" key="2">
    <source>
        <dbReference type="Proteomes" id="UP001603857"/>
    </source>
</evidence>
<proteinExistence type="predicted"/>
<protein>
    <submittedName>
        <fullName evidence="1">Uncharacterized protein</fullName>
    </submittedName>
</protein>
<evidence type="ECO:0000313" key="1">
    <source>
        <dbReference type="EMBL" id="KAL2337132.1"/>
    </source>
</evidence>
<gene>
    <name evidence="1" type="ORF">Fmac_011578</name>
</gene>
<dbReference type="EMBL" id="JBGMDY010000004">
    <property type="protein sequence ID" value="KAL2337132.1"/>
    <property type="molecule type" value="Genomic_DNA"/>
</dbReference>
<keyword evidence="2" id="KW-1185">Reference proteome</keyword>
<name>A0ABD1MMV4_9FABA</name>
<comment type="caution">
    <text evidence="1">The sequence shown here is derived from an EMBL/GenBank/DDBJ whole genome shotgun (WGS) entry which is preliminary data.</text>
</comment>
<dbReference type="AlphaFoldDB" id="A0ABD1MMV4"/>
<accession>A0ABD1MMV4</accession>